<dbReference type="Proteomes" id="UP000019132">
    <property type="component" value="Unassembled WGS sequence"/>
</dbReference>
<reference evidence="6" key="1">
    <citation type="journal article" date="2010" name="Genome Biol.">
        <title>Genome sequence of the necrotrophic plant pathogen Pythium ultimum reveals original pathogenicity mechanisms and effector repertoire.</title>
        <authorList>
            <person name="Levesque C.A."/>
            <person name="Brouwer H."/>
            <person name="Cano L."/>
            <person name="Hamilton J.P."/>
            <person name="Holt C."/>
            <person name="Huitema E."/>
            <person name="Raffaele S."/>
            <person name="Robideau G.P."/>
            <person name="Thines M."/>
            <person name="Win J."/>
            <person name="Zerillo M.M."/>
            <person name="Beakes G.W."/>
            <person name="Boore J.L."/>
            <person name="Busam D."/>
            <person name="Dumas B."/>
            <person name="Ferriera S."/>
            <person name="Fuerstenberg S.I."/>
            <person name="Gachon C.M."/>
            <person name="Gaulin E."/>
            <person name="Govers F."/>
            <person name="Grenville-Briggs L."/>
            <person name="Horner N."/>
            <person name="Hostetler J."/>
            <person name="Jiang R.H."/>
            <person name="Johnson J."/>
            <person name="Krajaejun T."/>
            <person name="Lin H."/>
            <person name="Meijer H.J."/>
            <person name="Moore B."/>
            <person name="Morris P."/>
            <person name="Phuntmart V."/>
            <person name="Puiu D."/>
            <person name="Shetty J."/>
            <person name="Stajich J.E."/>
            <person name="Tripathy S."/>
            <person name="Wawra S."/>
            <person name="van West P."/>
            <person name="Whitty B.R."/>
            <person name="Coutinho P.M."/>
            <person name="Henrissat B."/>
            <person name="Martin F."/>
            <person name="Thomas P.D."/>
            <person name="Tyler B.M."/>
            <person name="De Vries R.P."/>
            <person name="Kamoun S."/>
            <person name="Yandell M."/>
            <person name="Tisserat N."/>
            <person name="Buell C.R."/>
        </authorList>
    </citation>
    <scope>NUCLEOTIDE SEQUENCE</scope>
    <source>
        <strain evidence="6">DAOM:BR144</strain>
    </source>
</reference>
<evidence type="ECO:0000256" key="2">
    <source>
        <dbReference type="ARBA" id="ARBA00023002"/>
    </source>
</evidence>
<dbReference type="InterPro" id="IPR036291">
    <property type="entry name" value="NAD(P)-bd_dom_sf"/>
</dbReference>
<dbReference type="EMBL" id="GL376631">
    <property type="status" value="NOT_ANNOTATED_CDS"/>
    <property type="molecule type" value="Genomic_DNA"/>
</dbReference>
<feature type="transmembrane region" description="Helical" evidence="4">
    <location>
        <begin position="12"/>
        <end position="30"/>
    </location>
</feature>
<evidence type="ECO:0000313" key="6">
    <source>
        <dbReference type="Proteomes" id="UP000019132"/>
    </source>
</evidence>
<protein>
    <submittedName>
        <fullName evidence="5">Uncharacterized protein</fullName>
    </submittedName>
</protein>
<sequence>MTRAKKERHNIMWQPSVHVTGALIIALTFLNAERVVYALQVLLFVYFVVGCVDVALARYHHWAFEPTAPHAKRFALVTGATAGIGREMAYLLAEKRYSLVLAARTKEILERMRAEIELVHKPVDVELCVCDLATPQGVQKLITFVNKRELVIDILINNAGAAWASAFVDVPEKQLEEQIELNVLAMTRLTRAIVPQMVKRGIGRVLNIASTAAAVPVPYMALYGASKAFMLSFSQAINYELRSTGVTVTCYCPGPVDTNFNAVAHIEKPLVSYLPGATSHPKDCARLALEAMFNAEDYAHDSALHAFLTMVFRTLMPARLGQLLTAMSTADVHKIPQLFKR</sequence>
<dbReference type="PRINTS" id="PR00080">
    <property type="entry name" value="SDRFAMILY"/>
</dbReference>
<evidence type="ECO:0000256" key="1">
    <source>
        <dbReference type="ARBA" id="ARBA00022857"/>
    </source>
</evidence>
<dbReference type="PRINTS" id="PR00081">
    <property type="entry name" value="GDHRDH"/>
</dbReference>
<dbReference type="SUPFAM" id="SSF51735">
    <property type="entry name" value="NAD(P)-binding Rossmann-fold domains"/>
    <property type="match status" value="1"/>
</dbReference>
<dbReference type="eggNOG" id="KOG1014">
    <property type="taxonomic scope" value="Eukaryota"/>
</dbReference>
<dbReference type="AlphaFoldDB" id="K3WI48"/>
<dbReference type="GO" id="GO:0016491">
    <property type="term" value="F:oxidoreductase activity"/>
    <property type="evidence" value="ECO:0007669"/>
    <property type="project" value="UniProtKB-KW"/>
</dbReference>
<dbReference type="PANTHER" id="PTHR43086">
    <property type="entry name" value="VERY-LONG-CHAIN 3-OXOOACYL-COA REDUCTASE"/>
    <property type="match status" value="1"/>
</dbReference>
<evidence type="ECO:0000313" key="5">
    <source>
        <dbReference type="EnsemblProtists" id="PYU1_T004640"/>
    </source>
</evidence>
<feature type="transmembrane region" description="Helical" evidence="4">
    <location>
        <begin position="36"/>
        <end position="56"/>
    </location>
</feature>
<organism evidence="5 6">
    <name type="scientific">Globisporangium ultimum (strain ATCC 200006 / CBS 805.95 / DAOM BR144)</name>
    <name type="common">Pythium ultimum</name>
    <dbReference type="NCBI Taxonomy" id="431595"/>
    <lineage>
        <taxon>Eukaryota</taxon>
        <taxon>Sar</taxon>
        <taxon>Stramenopiles</taxon>
        <taxon>Oomycota</taxon>
        <taxon>Peronosporomycetes</taxon>
        <taxon>Pythiales</taxon>
        <taxon>Pythiaceae</taxon>
        <taxon>Globisporangium</taxon>
    </lineage>
</organism>
<dbReference type="OMA" id="NIWQMAK"/>
<dbReference type="PIRSF" id="PIRSF000126">
    <property type="entry name" value="11-beta-HSD1"/>
    <property type="match status" value="1"/>
</dbReference>
<keyword evidence="1" id="KW-0521">NADP</keyword>
<keyword evidence="6" id="KW-1185">Reference proteome</keyword>
<dbReference type="Pfam" id="PF00106">
    <property type="entry name" value="adh_short"/>
    <property type="match status" value="1"/>
</dbReference>
<dbReference type="PANTHER" id="PTHR43086:SF2">
    <property type="entry name" value="HYDROXYSTEROID DEHYDROGENASE-LIKE PROTEIN 1"/>
    <property type="match status" value="1"/>
</dbReference>
<keyword evidence="4" id="KW-0812">Transmembrane</keyword>
<accession>K3WI48</accession>
<keyword evidence="4" id="KW-1133">Transmembrane helix</keyword>
<proteinExistence type="inferred from homology"/>
<reference evidence="5" key="3">
    <citation type="submission" date="2015-02" db="UniProtKB">
        <authorList>
            <consortium name="EnsemblProtists"/>
        </authorList>
    </citation>
    <scope>IDENTIFICATION</scope>
    <source>
        <strain evidence="5">DAOM BR144</strain>
    </source>
</reference>
<dbReference type="InParanoid" id="K3WI48"/>
<dbReference type="CDD" id="cd05233">
    <property type="entry name" value="SDR_c"/>
    <property type="match status" value="1"/>
</dbReference>
<dbReference type="EnsemblProtists" id="PYU1_T004640">
    <property type="protein sequence ID" value="PYU1_T004640"/>
    <property type="gene ID" value="PYU1_G004629"/>
</dbReference>
<evidence type="ECO:0000256" key="4">
    <source>
        <dbReference type="SAM" id="Phobius"/>
    </source>
</evidence>
<dbReference type="GO" id="GO:0030497">
    <property type="term" value="P:fatty acid elongation"/>
    <property type="evidence" value="ECO:0007669"/>
    <property type="project" value="TreeGrafter"/>
</dbReference>
<dbReference type="HOGENOM" id="CLU_010194_2_1_1"/>
<keyword evidence="2" id="KW-0560">Oxidoreductase</keyword>
<dbReference type="Gene3D" id="3.40.50.720">
    <property type="entry name" value="NAD(P)-binding Rossmann-like Domain"/>
    <property type="match status" value="1"/>
</dbReference>
<comment type="similarity">
    <text evidence="3">Belongs to the short-chain dehydrogenases/reductases (SDR) family.</text>
</comment>
<dbReference type="VEuPathDB" id="FungiDB:PYU1_G004629"/>
<dbReference type="GO" id="GO:0005783">
    <property type="term" value="C:endoplasmic reticulum"/>
    <property type="evidence" value="ECO:0007669"/>
    <property type="project" value="TreeGrafter"/>
</dbReference>
<name>K3WI48_GLOUD</name>
<dbReference type="InterPro" id="IPR002347">
    <property type="entry name" value="SDR_fam"/>
</dbReference>
<reference evidence="6" key="2">
    <citation type="submission" date="2010-04" db="EMBL/GenBank/DDBJ databases">
        <authorList>
            <person name="Buell R."/>
            <person name="Hamilton J."/>
            <person name="Hostetler J."/>
        </authorList>
    </citation>
    <scope>NUCLEOTIDE SEQUENCE [LARGE SCALE GENOMIC DNA]</scope>
    <source>
        <strain evidence="6">DAOM:BR144</strain>
    </source>
</reference>
<keyword evidence="4" id="KW-0472">Membrane</keyword>
<evidence type="ECO:0000256" key="3">
    <source>
        <dbReference type="RuleBase" id="RU000363"/>
    </source>
</evidence>
<dbReference type="STRING" id="431595.K3WI48"/>